<proteinExistence type="predicted"/>
<keyword evidence="1" id="KW-0175">Coiled coil</keyword>
<feature type="coiled-coil region" evidence="1">
    <location>
        <begin position="64"/>
        <end position="125"/>
    </location>
</feature>
<dbReference type="KEGG" id="hfe:HFELIS_14960"/>
<evidence type="ECO:0000256" key="1">
    <source>
        <dbReference type="SAM" id="Coils"/>
    </source>
</evidence>
<dbReference type="AlphaFoldDB" id="E7AAW8"/>
<protein>
    <submittedName>
        <fullName evidence="2">Uncharacterized protein</fullName>
    </submittedName>
</protein>
<dbReference type="HOGENOM" id="CLU_1813116_0_0_7"/>
<accession>E7AAW8</accession>
<gene>
    <name evidence="2" type="ordered locus">Hfelis_14960</name>
</gene>
<dbReference type="GO" id="GO:0071973">
    <property type="term" value="P:bacterial-type flagellum-dependent cell motility"/>
    <property type="evidence" value="ECO:0007669"/>
    <property type="project" value="InterPro"/>
</dbReference>
<sequence>MSQFKALLKIKQQIVQRCEIAIANNQAKIVGKERALQVLIEELNGLSVPIMGGFGNFAQLNTLKQNYRYEIDHLNHEIELLKQDDLRLRAEYKEAMVEYEKIAYLETLETQKKLARLKKVEHREMDAIGLSVFVQNQKARHA</sequence>
<dbReference type="InterPro" id="IPR012823">
    <property type="entry name" value="Flagell_FliJ"/>
</dbReference>
<reference evidence="2 3" key="1">
    <citation type="journal article" date="2011" name="Genome Biol. Evol.">
        <title>Comparative whole genome sequence analysis of the carcinogenic bacterial model pathogen Helicobacter felis.</title>
        <authorList>
            <person name="Arnold I.C."/>
            <person name="Zigova Z."/>
            <person name="Holden M."/>
            <person name="Lawley T.D."/>
            <person name="Rad R."/>
            <person name="Dougan G."/>
            <person name="Falkow S."/>
            <person name="Bentley S.D."/>
            <person name="Muller A."/>
        </authorList>
    </citation>
    <scope>NUCLEOTIDE SEQUENCE [LARGE SCALE GENOMIC DNA]</scope>
    <source>
        <strain evidence="3">ATCC 49179 / CCUG 28539 / NCTC 12436 / CS1</strain>
    </source>
</reference>
<dbReference type="Pfam" id="PF02050">
    <property type="entry name" value="FliJ"/>
    <property type="match status" value="1"/>
</dbReference>
<dbReference type="OrthoDB" id="5328352at2"/>
<name>E7AAW8_HELFC</name>
<dbReference type="EMBL" id="FQ670179">
    <property type="protein sequence ID" value="CBY83580.1"/>
    <property type="molecule type" value="Genomic_DNA"/>
</dbReference>
<evidence type="ECO:0000313" key="2">
    <source>
        <dbReference type="EMBL" id="CBY83580.1"/>
    </source>
</evidence>
<keyword evidence="3" id="KW-1185">Reference proteome</keyword>
<dbReference type="GO" id="GO:0009288">
    <property type="term" value="C:bacterial-type flagellum"/>
    <property type="evidence" value="ECO:0007669"/>
    <property type="project" value="InterPro"/>
</dbReference>
<dbReference type="Proteomes" id="UP000007934">
    <property type="component" value="Chromosome"/>
</dbReference>
<dbReference type="RefSeq" id="WP_013469943.1">
    <property type="nucleotide sequence ID" value="NC_014810.2"/>
</dbReference>
<organism evidence="2 3">
    <name type="scientific">Helicobacter felis (strain ATCC 49179 / CCUG 28539 / NCTC 12436 / CS1)</name>
    <dbReference type="NCBI Taxonomy" id="936155"/>
    <lineage>
        <taxon>Bacteria</taxon>
        <taxon>Pseudomonadati</taxon>
        <taxon>Campylobacterota</taxon>
        <taxon>Epsilonproteobacteria</taxon>
        <taxon>Campylobacterales</taxon>
        <taxon>Helicobacteraceae</taxon>
        <taxon>Helicobacter</taxon>
    </lineage>
</organism>
<dbReference type="STRING" id="936155.HFELIS_14960"/>
<dbReference type="GeneID" id="36133623"/>
<evidence type="ECO:0000313" key="3">
    <source>
        <dbReference type="Proteomes" id="UP000007934"/>
    </source>
</evidence>